<evidence type="ECO:0000256" key="2">
    <source>
        <dbReference type="SAM" id="MobiDB-lite"/>
    </source>
</evidence>
<keyword evidence="4" id="KW-1185">Reference proteome</keyword>
<comment type="caution">
    <text evidence="3">The sequence shown here is derived from an EMBL/GenBank/DDBJ whole genome shotgun (WGS) entry which is preliminary data.</text>
</comment>
<keyword evidence="1" id="KW-0802">TPR repeat</keyword>
<dbReference type="SUPFAM" id="SSF48452">
    <property type="entry name" value="TPR-like"/>
    <property type="match status" value="3"/>
</dbReference>
<dbReference type="AlphaFoldDB" id="A0A397HTQ8"/>
<organism evidence="3 4">
    <name type="scientific">Diversispora epigaea</name>
    <dbReference type="NCBI Taxonomy" id="1348612"/>
    <lineage>
        <taxon>Eukaryota</taxon>
        <taxon>Fungi</taxon>
        <taxon>Fungi incertae sedis</taxon>
        <taxon>Mucoromycota</taxon>
        <taxon>Glomeromycotina</taxon>
        <taxon>Glomeromycetes</taxon>
        <taxon>Diversisporales</taxon>
        <taxon>Diversisporaceae</taxon>
        <taxon>Diversispora</taxon>
    </lineage>
</organism>
<dbReference type="InterPro" id="IPR011990">
    <property type="entry name" value="TPR-like_helical_dom_sf"/>
</dbReference>
<sequence>MEKGSNLPTTFLDLLNNTYDDADLVQLLANDLTAQQHENTEIYESENIDFNQQVLDIQEEENHEMEIEEDEDDYMADDFMNINSSMIQEAEDEELMELEDEENFGRLLSEAQAIGKDLTTGDSLPHLWQNLEKEWTEFNRDLRITSGIGKIRRSRSGPRIRTLSPTLKTLLGEANLHYVNKDYPKAIEVLQEVVKIDPNIHIAWFTLGTIQDEMGCPEKALQLYLVAAHLTPNDGSLWKRLGLLSKNQNAIHQAIYCFSKAIRCDHHDEDAIWDRSILYAEIGEYKKALDGFRGLLKEMPYDMNVIREITRIHVQLNEIPQAIELFNDAYRYYRNNPISEDPVSEGGFGYSEINIMAELYMLANDFNNAIDFIKRGVRWLQGREDEVWWDTVADDREYDEDENANRRENSILSARLNGVVNTGGTNAPLPLELRVKFGQCRIELEQLEEGKLHFTYLEFFDVENYVDLYYEVAETYSEKGLHEDALGIYEAIVSNEKTDSPTAWLRMGICHRELGNLESAVEHFSAAVEEMPDDLDAKMALAESYESLGENSKALEMVNSVLEVRRKQRADNEAKTTQEYLSSINPQLGEDNLDHSITTMDHDSSLINQVSESSKASAYAKAQEERRRKEAEKEKELQIQYHRLELLYSRYKDGDQQSANEFLEGAKVLFAEFKNHKPFYPRDKMVPYKGFDRRRCWRRQMALKSEIADDGDDAALEEQATTMAKRLQWQIDGEIGEIEAEIRKRMVEFQGLKFDQWYEFFVQYVYMATKNGHEQEAFDVLRTVSRANVFYHNDRQKTGFKLLLLAWGLYTRNYLVVCESSRWLCNNKPFNSKVYNLYDAGMSSGTNALSCYAAANSQKYFLRQVKLMDTGGYDPRQGGKKCEIPDKKNEALLALYGHILACARSYIGAIGYYARAYARRPNDPVVSLSMGLAYLHRALQRQSDNRHIQVVQGFAFLYNYAEIRAYNQEAEYNLGRAFHHIGLTHLAISHYEKSLKLPSLLQVINPQKDDDGDDGEDETDLRKEAAYNLSLIYNESGSPGLAATLLRKYCTI</sequence>
<proteinExistence type="predicted"/>
<gene>
    <name evidence="3" type="ORF">Glove_306g41</name>
</gene>
<evidence type="ECO:0000313" key="3">
    <source>
        <dbReference type="EMBL" id="RHZ66581.1"/>
    </source>
</evidence>
<evidence type="ECO:0008006" key="5">
    <source>
        <dbReference type="Google" id="ProtNLM"/>
    </source>
</evidence>
<dbReference type="GO" id="GO:0000127">
    <property type="term" value="C:transcription factor TFIIIC complex"/>
    <property type="evidence" value="ECO:0007669"/>
    <property type="project" value="TreeGrafter"/>
</dbReference>
<dbReference type="InterPro" id="IPR019734">
    <property type="entry name" value="TPR_rpt"/>
</dbReference>
<evidence type="ECO:0000313" key="4">
    <source>
        <dbReference type="Proteomes" id="UP000266861"/>
    </source>
</evidence>
<reference evidence="3 4" key="1">
    <citation type="submission" date="2018-08" db="EMBL/GenBank/DDBJ databases">
        <title>Genome and evolution of the arbuscular mycorrhizal fungus Diversispora epigaea (formerly Glomus versiforme) and its bacterial endosymbionts.</title>
        <authorList>
            <person name="Sun X."/>
            <person name="Fei Z."/>
            <person name="Harrison M."/>
        </authorList>
    </citation>
    <scope>NUCLEOTIDE SEQUENCE [LARGE SCALE GENOMIC DNA]</scope>
    <source>
        <strain evidence="3 4">IT104</strain>
    </source>
</reference>
<dbReference type="InterPro" id="IPR039340">
    <property type="entry name" value="Tfc4/TFIIIC-102/Sfc4"/>
</dbReference>
<dbReference type="Proteomes" id="UP000266861">
    <property type="component" value="Unassembled WGS sequence"/>
</dbReference>
<dbReference type="EMBL" id="PQFF01000280">
    <property type="protein sequence ID" value="RHZ66581.1"/>
    <property type="molecule type" value="Genomic_DNA"/>
</dbReference>
<dbReference type="STRING" id="1348612.A0A397HTQ8"/>
<accession>A0A397HTQ8</accession>
<dbReference type="GO" id="GO:0006383">
    <property type="term" value="P:transcription by RNA polymerase III"/>
    <property type="evidence" value="ECO:0007669"/>
    <property type="project" value="InterPro"/>
</dbReference>
<dbReference type="Pfam" id="PF14559">
    <property type="entry name" value="TPR_19"/>
    <property type="match status" value="1"/>
</dbReference>
<evidence type="ECO:0000256" key="1">
    <source>
        <dbReference type="PROSITE-ProRule" id="PRU00339"/>
    </source>
</evidence>
<dbReference type="Gene3D" id="1.25.40.10">
    <property type="entry name" value="Tetratricopeptide repeat domain"/>
    <property type="match status" value="3"/>
</dbReference>
<feature type="repeat" description="TPR" evidence="1">
    <location>
        <begin position="201"/>
        <end position="234"/>
    </location>
</feature>
<feature type="repeat" description="TPR" evidence="1">
    <location>
        <begin position="501"/>
        <end position="534"/>
    </location>
</feature>
<feature type="repeat" description="TPR" evidence="1">
    <location>
        <begin position="167"/>
        <end position="200"/>
    </location>
</feature>
<dbReference type="OrthoDB" id="9991317at2759"/>
<dbReference type="PANTHER" id="PTHR23082">
    <property type="entry name" value="TRANSCRIPTION INITIATION FACTOR IIIC TFIIIC , POLYPEPTIDE 3-RELATED"/>
    <property type="match status" value="1"/>
</dbReference>
<dbReference type="Pfam" id="PF13432">
    <property type="entry name" value="TPR_16"/>
    <property type="match status" value="1"/>
</dbReference>
<feature type="compositionally biased region" description="Low complexity" evidence="2">
    <location>
        <begin position="611"/>
        <end position="621"/>
    </location>
</feature>
<feature type="region of interest" description="Disordered" evidence="2">
    <location>
        <begin position="611"/>
        <end position="634"/>
    </location>
</feature>
<feature type="repeat" description="TPR" evidence="1">
    <location>
        <begin position="269"/>
        <end position="302"/>
    </location>
</feature>
<dbReference type="SMART" id="SM00028">
    <property type="entry name" value="TPR"/>
    <property type="match status" value="9"/>
</dbReference>
<name>A0A397HTQ8_9GLOM</name>
<feature type="compositionally biased region" description="Basic and acidic residues" evidence="2">
    <location>
        <begin position="622"/>
        <end position="634"/>
    </location>
</feature>
<protein>
    <recommendedName>
        <fullName evidence="5">TPR-like protein</fullName>
    </recommendedName>
</protein>
<dbReference type="PANTHER" id="PTHR23082:SF0">
    <property type="entry name" value="GENERAL TRANSCRIPTION FACTOR 3C POLYPEPTIDE 3"/>
    <property type="match status" value="1"/>
</dbReference>
<dbReference type="PROSITE" id="PS50005">
    <property type="entry name" value="TPR"/>
    <property type="match status" value="4"/>
</dbReference>